<evidence type="ECO:0000313" key="1">
    <source>
        <dbReference type="EMBL" id="GAT61609.1"/>
    </source>
</evidence>
<protein>
    <submittedName>
        <fullName evidence="1">Uncharacterized protein</fullName>
    </submittedName>
</protein>
<accession>A0A170Y8Z9</accession>
<dbReference type="STRING" id="681398.PJIAN_1189"/>
<comment type="caution">
    <text evidence="1">The sequence shown here is derived from an EMBL/GenBank/DDBJ whole genome shotgun (WGS) entry which is preliminary data.</text>
</comment>
<reference evidence="2" key="1">
    <citation type="submission" date="2016-04" db="EMBL/GenBank/DDBJ databases">
        <title>Draft genome sequence of Paludibacter jiangxiensis strain NM7.</title>
        <authorList>
            <person name="Qiu Y."/>
            <person name="Matsuura N."/>
            <person name="Ohashi A."/>
            <person name="Tourlousse M.D."/>
            <person name="Sekiguchi Y."/>
        </authorList>
    </citation>
    <scope>NUCLEOTIDE SEQUENCE [LARGE SCALE GENOMIC DNA]</scope>
    <source>
        <strain evidence="2">NM7</strain>
    </source>
</reference>
<dbReference type="Proteomes" id="UP000076586">
    <property type="component" value="Unassembled WGS sequence"/>
</dbReference>
<dbReference type="AlphaFoldDB" id="A0A170Y8Z9"/>
<proteinExistence type="predicted"/>
<dbReference type="EMBL" id="BDCR01000001">
    <property type="protein sequence ID" value="GAT61609.1"/>
    <property type="molecule type" value="Genomic_DNA"/>
</dbReference>
<gene>
    <name evidence="1" type="ORF">PJIAN_1189</name>
</gene>
<evidence type="ECO:0000313" key="2">
    <source>
        <dbReference type="Proteomes" id="UP000076586"/>
    </source>
</evidence>
<reference evidence="2" key="2">
    <citation type="journal article" date="2017" name="Genome Announc.">
        <title>Draft genome sequence of Paludibacter jiangxiensis NM7(T), a propionate-producing fermentative bacterium.</title>
        <authorList>
            <person name="Qiu Y.-L."/>
            <person name="Tourlousse D.M."/>
            <person name="Matsuura N."/>
            <person name="Ohashi A."/>
            <person name="Sekiguchi Y."/>
        </authorList>
    </citation>
    <scope>NUCLEOTIDE SEQUENCE [LARGE SCALE GENOMIC DNA]</scope>
    <source>
        <strain evidence="2">NM7</strain>
    </source>
</reference>
<keyword evidence="2" id="KW-1185">Reference proteome</keyword>
<name>A0A170Y8Z9_9BACT</name>
<sequence length="43" mass="5302">MHIKVRFVQKHLIFMRKSMAFPKKIRSFAAQIYKTNFIYNQKL</sequence>
<organism evidence="1 2">
    <name type="scientific">Paludibacter jiangxiensis</name>
    <dbReference type="NCBI Taxonomy" id="681398"/>
    <lineage>
        <taxon>Bacteria</taxon>
        <taxon>Pseudomonadati</taxon>
        <taxon>Bacteroidota</taxon>
        <taxon>Bacteroidia</taxon>
        <taxon>Bacteroidales</taxon>
        <taxon>Paludibacteraceae</taxon>
        <taxon>Paludibacter</taxon>
    </lineage>
</organism>